<dbReference type="EMBL" id="KQ981953">
    <property type="protein sequence ID" value="KYN32355.1"/>
    <property type="molecule type" value="Genomic_DNA"/>
</dbReference>
<name>A0A195EVR5_9HYME</name>
<protein>
    <recommendedName>
        <fullName evidence="2">DUF4773 domain-containing protein</fullName>
    </recommendedName>
</protein>
<dbReference type="Pfam" id="PF15998">
    <property type="entry name" value="DUF4773"/>
    <property type="match status" value="1"/>
</dbReference>
<dbReference type="InterPro" id="IPR031941">
    <property type="entry name" value="DUF4773"/>
</dbReference>
<dbReference type="Proteomes" id="UP000078541">
    <property type="component" value="Unassembled WGS sequence"/>
</dbReference>
<proteinExistence type="predicted"/>
<organism evidence="3 4">
    <name type="scientific">Trachymyrmex septentrionalis</name>
    <dbReference type="NCBI Taxonomy" id="34720"/>
    <lineage>
        <taxon>Eukaryota</taxon>
        <taxon>Metazoa</taxon>
        <taxon>Ecdysozoa</taxon>
        <taxon>Arthropoda</taxon>
        <taxon>Hexapoda</taxon>
        <taxon>Insecta</taxon>
        <taxon>Pterygota</taxon>
        <taxon>Neoptera</taxon>
        <taxon>Endopterygota</taxon>
        <taxon>Hymenoptera</taxon>
        <taxon>Apocrita</taxon>
        <taxon>Aculeata</taxon>
        <taxon>Formicoidea</taxon>
        <taxon>Formicidae</taxon>
        <taxon>Myrmicinae</taxon>
        <taxon>Trachymyrmex</taxon>
    </lineage>
</organism>
<feature type="chain" id="PRO_5008270972" description="DUF4773 domain-containing protein" evidence="1">
    <location>
        <begin position="29"/>
        <end position="239"/>
    </location>
</feature>
<keyword evidence="1" id="KW-0732">Signal</keyword>
<feature type="signal peptide" evidence="1">
    <location>
        <begin position="1"/>
        <end position="28"/>
    </location>
</feature>
<evidence type="ECO:0000259" key="2">
    <source>
        <dbReference type="Pfam" id="PF15998"/>
    </source>
</evidence>
<sequence length="239" mass="27550">MERLRHVKFMNITFIGILFCTGVAKATGQDEITPTIFPLDETHNEYIIKMYDNGCECIEYNCGCCQQLQWDVVSMDGKLCVNASYLEKDYGFSLTITYNNFAIINETISARNPPPICFGEDISNEVDVEICLHIYDINIDKDKFHVCFEIYGKIMKLPITKIKLGCIQTKLHDKMEYIENNLSKLFLKKDRPGKSGEVRELVLETEKNQGKMKKTSGISKFHNSLKLLLFQIIVIIFYI</sequence>
<gene>
    <name evidence="3" type="ORF">ALC56_13212</name>
</gene>
<dbReference type="PANTHER" id="PTHR36299">
    <property type="entry name" value="AGAP008005-PA"/>
    <property type="match status" value="1"/>
</dbReference>
<dbReference type="AlphaFoldDB" id="A0A195EVR5"/>
<feature type="domain" description="DUF4773" evidence="2">
    <location>
        <begin position="55"/>
        <end position="169"/>
    </location>
</feature>
<evidence type="ECO:0000313" key="4">
    <source>
        <dbReference type="Proteomes" id="UP000078541"/>
    </source>
</evidence>
<accession>A0A195EVR5</accession>
<keyword evidence="4" id="KW-1185">Reference proteome</keyword>
<evidence type="ECO:0000256" key="1">
    <source>
        <dbReference type="SAM" id="SignalP"/>
    </source>
</evidence>
<dbReference type="PANTHER" id="PTHR36299:SF1">
    <property type="entry name" value="DUF4773 DOMAIN-CONTAINING PROTEIN"/>
    <property type="match status" value="1"/>
</dbReference>
<reference evidence="3 4" key="1">
    <citation type="submission" date="2016-03" db="EMBL/GenBank/DDBJ databases">
        <title>Trachymyrmex septentrionalis WGS genome.</title>
        <authorList>
            <person name="Nygaard S."/>
            <person name="Hu H."/>
            <person name="Boomsma J."/>
            <person name="Zhang G."/>
        </authorList>
    </citation>
    <scope>NUCLEOTIDE SEQUENCE [LARGE SCALE GENOMIC DNA]</scope>
    <source>
        <strain evidence="3">Tsep2-gDNA-1</strain>
        <tissue evidence="3">Whole body</tissue>
    </source>
</reference>
<evidence type="ECO:0000313" key="3">
    <source>
        <dbReference type="EMBL" id="KYN32355.1"/>
    </source>
</evidence>